<dbReference type="Proteomes" id="UP001155077">
    <property type="component" value="Unassembled WGS sequence"/>
</dbReference>
<dbReference type="InterPro" id="IPR007076">
    <property type="entry name" value="TfoX_N"/>
</dbReference>
<proteinExistence type="predicted"/>
<sequence>MAYDEFLADRVRRILKQKAVSFEEKQMMGGLCFMVNDKMCVGIVADQLMARIDPGIYREALKKKGCKEMNFTGRPMKGFVFVEPDGIDTEEELEYWTGLCLDFNPKAKSSKKKH</sequence>
<dbReference type="SUPFAM" id="SSF159894">
    <property type="entry name" value="YgaC/TfoX-N like"/>
    <property type="match status" value="1"/>
</dbReference>
<comment type="caution">
    <text evidence="2">The sequence shown here is derived from an EMBL/GenBank/DDBJ whole genome shotgun (WGS) entry which is preliminary data.</text>
</comment>
<protein>
    <submittedName>
        <fullName evidence="2">TfoX/Sxy family protein</fullName>
    </submittedName>
</protein>
<name>A0ABT0Z0G0_9FLAO</name>
<accession>A0ABT0Z0G0</accession>
<dbReference type="EMBL" id="JAMSCK010000002">
    <property type="protein sequence ID" value="MCM8568647.1"/>
    <property type="molecule type" value="Genomic_DNA"/>
</dbReference>
<feature type="domain" description="TfoX N-terminal" evidence="1">
    <location>
        <begin position="21"/>
        <end position="102"/>
    </location>
</feature>
<dbReference type="RefSeq" id="WP_252111049.1">
    <property type="nucleotide sequence ID" value="NZ_JAMSCK010000002.1"/>
</dbReference>
<dbReference type="Gene3D" id="3.30.1460.30">
    <property type="entry name" value="YgaC/TfoX-N like chaperone"/>
    <property type="match status" value="1"/>
</dbReference>
<evidence type="ECO:0000313" key="3">
    <source>
        <dbReference type="Proteomes" id="UP001155077"/>
    </source>
</evidence>
<reference evidence="2" key="1">
    <citation type="submission" date="2022-06" db="EMBL/GenBank/DDBJ databases">
        <title>Gramella sediminis sp. nov., isolated from deep-sea sediment of the Indian Ocean.</title>
        <authorList>
            <person name="Yang L."/>
        </authorList>
    </citation>
    <scope>NUCLEOTIDE SEQUENCE</scope>
    <source>
        <strain evidence="2">HMD3159</strain>
    </source>
</reference>
<keyword evidence="3" id="KW-1185">Reference proteome</keyword>
<dbReference type="Pfam" id="PF04993">
    <property type="entry name" value="TfoX_N"/>
    <property type="match status" value="1"/>
</dbReference>
<evidence type="ECO:0000259" key="1">
    <source>
        <dbReference type="Pfam" id="PF04993"/>
    </source>
</evidence>
<gene>
    <name evidence="2" type="ORF">NE848_04605</name>
</gene>
<evidence type="ECO:0000313" key="2">
    <source>
        <dbReference type="EMBL" id="MCM8568647.1"/>
    </source>
</evidence>
<organism evidence="2 3">
    <name type="scientific">Gramella jeungdoensis</name>
    <dbReference type="NCBI Taxonomy" id="708091"/>
    <lineage>
        <taxon>Bacteria</taxon>
        <taxon>Pseudomonadati</taxon>
        <taxon>Bacteroidota</taxon>
        <taxon>Flavobacteriia</taxon>
        <taxon>Flavobacteriales</taxon>
        <taxon>Flavobacteriaceae</taxon>
        <taxon>Christiangramia</taxon>
    </lineage>
</organism>